<dbReference type="PROSITE" id="PS51371">
    <property type="entry name" value="CBS"/>
    <property type="match status" value="3"/>
</dbReference>
<feature type="domain" description="CBS" evidence="2">
    <location>
        <begin position="68"/>
        <end position="126"/>
    </location>
</feature>
<dbReference type="InterPro" id="IPR051257">
    <property type="entry name" value="Diverse_CBS-Domain"/>
</dbReference>
<dbReference type="Pfam" id="PF00571">
    <property type="entry name" value="CBS"/>
    <property type="match status" value="4"/>
</dbReference>
<dbReference type="AlphaFoldDB" id="A0A098EA17"/>
<protein>
    <submittedName>
        <fullName evidence="3">Putative signal transduction protein with CBS domains</fullName>
    </submittedName>
</protein>
<dbReference type="InterPro" id="IPR046342">
    <property type="entry name" value="CBS_dom_sf"/>
</dbReference>
<dbReference type="CDD" id="cd02205">
    <property type="entry name" value="CBS_pair_SF"/>
    <property type="match status" value="2"/>
</dbReference>
<dbReference type="PANTHER" id="PTHR43080">
    <property type="entry name" value="CBS DOMAIN-CONTAINING PROTEIN CBSX3, MITOCHONDRIAL"/>
    <property type="match status" value="1"/>
</dbReference>
<sequence length="261" mass="29435">MKVSEIMTKKVEVIKDNELVTKARAIMRDKGHRAMPVVDRNNMMVGIIGRGDVLHITSAKSNLLVKGMMRRPVIGFEDEDLYAITKRMVDNSIKQIVIVDKKVQNKFLGVVSALDILSAYVNEEYISKVDIVEKIMKDTLYCTEEDELSRIGKMMLAADLTGMPVIKAEGKNKKVVVGFVTYGDLINGGYRISEESGKQRKTKIKNVMKAIAKYVTVGERVNNVAKLMVKNRILRIPVLDNEKNKNLEGVVDIEEMLRAYL</sequence>
<dbReference type="InterPro" id="IPR000644">
    <property type="entry name" value="CBS_dom"/>
</dbReference>
<keyword evidence="1" id="KW-0129">CBS domain</keyword>
<evidence type="ECO:0000256" key="1">
    <source>
        <dbReference type="ARBA" id="ARBA00023122"/>
    </source>
</evidence>
<dbReference type="Gene3D" id="3.90.1280.20">
    <property type="match status" value="1"/>
</dbReference>
<dbReference type="EMBL" id="CCXY01000082">
    <property type="protein sequence ID" value="CEG11830.1"/>
    <property type="molecule type" value="Genomic_DNA"/>
</dbReference>
<dbReference type="Gene3D" id="3.10.580.10">
    <property type="entry name" value="CBS-domain"/>
    <property type="match status" value="2"/>
</dbReference>
<feature type="domain" description="CBS" evidence="2">
    <location>
        <begin position="208"/>
        <end position="261"/>
    </location>
</feature>
<dbReference type="SMART" id="SM00116">
    <property type="entry name" value="CBS"/>
    <property type="match status" value="4"/>
</dbReference>
<dbReference type="SUPFAM" id="SSF54631">
    <property type="entry name" value="CBS-domain pair"/>
    <property type="match status" value="2"/>
</dbReference>
<proteinExistence type="predicted"/>
<reference evidence="3" key="1">
    <citation type="submission" date="2014-09" db="EMBL/GenBank/DDBJ databases">
        <authorList>
            <person name="Probst J Alexander"/>
        </authorList>
    </citation>
    <scope>NUCLEOTIDE SEQUENCE</scope>
</reference>
<name>A0A098EA17_9ZZZZ</name>
<gene>
    <name evidence="3" type="ORF">MSIBF_A1720004</name>
</gene>
<evidence type="ECO:0000259" key="2">
    <source>
        <dbReference type="PROSITE" id="PS51371"/>
    </source>
</evidence>
<evidence type="ECO:0000313" key="3">
    <source>
        <dbReference type="EMBL" id="CEG11830.1"/>
    </source>
</evidence>
<dbReference type="PANTHER" id="PTHR43080:SF2">
    <property type="entry name" value="CBS DOMAIN-CONTAINING PROTEIN"/>
    <property type="match status" value="1"/>
</dbReference>
<organism evidence="3">
    <name type="scientific">groundwater metagenome</name>
    <dbReference type="NCBI Taxonomy" id="717931"/>
    <lineage>
        <taxon>unclassified sequences</taxon>
        <taxon>metagenomes</taxon>
        <taxon>ecological metagenomes</taxon>
    </lineage>
</organism>
<accession>A0A098EA17</accession>
<feature type="domain" description="CBS" evidence="2">
    <location>
        <begin position="7"/>
        <end position="64"/>
    </location>
</feature>